<evidence type="ECO:0000313" key="4">
    <source>
        <dbReference type="Proteomes" id="UP000054653"/>
    </source>
</evidence>
<accession>A0A0V1CIN8</accession>
<dbReference type="EMBL" id="JYDI01000185">
    <property type="protein sequence ID" value="KRY49161.1"/>
    <property type="molecule type" value="Genomic_DNA"/>
</dbReference>
<organism evidence="3 4">
    <name type="scientific">Trichinella britovi</name>
    <name type="common">Parasitic roundworm</name>
    <dbReference type="NCBI Taxonomy" id="45882"/>
    <lineage>
        <taxon>Eukaryota</taxon>
        <taxon>Metazoa</taxon>
        <taxon>Ecdysozoa</taxon>
        <taxon>Nematoda</taxon>
        <taxon>Enoplea</taxon>
        <taxon>Dorylaimia</taxon>
        <taxon>Trichinellida</taxon>
        <taxon>Trichinellidae</taxon>
        <taxon>Trichinella</taxon>
    </lineage>
</organism>
<protein>
    <submittedName>
        <fullName evidence="3">Uncharacterized protein</fullName>
    </submittedName>
</protein>
<dbReference type="AlphaFoldDB" id="A0A0V1CIN8"/>
<gene>
    <name evidence="3" type="ORF">T03_10587</name>
</gene>
<evidence type="ECO:0000256" key="1">
    <source>
        <dbReference type="SAM" id="MobiDB-lite"/>
    </source>
</evidence>
<keyword evidence="2" id="KW-0472">Membrane</keyword>
<evidence type="ECO:0000313" key="3">
    <source>
        <dbReference type="EMBL" id="KRY49161.1"/>
    </source>
</evidence>
<feature type="transmembrane region" description="Helical" evidence="2">
    <location>
        <begin position="79"/>
        <end position="99"/>
    </location>
</feature>
<reference evidence="3 4" key="1">
    <citation type="submission" date="2015-01" db="EMBL/GenBank/DDBJ databases">
        <title>Evolution of Trichinella species and genotypes.</title>
        <authorList>
            <person name="Korhonen P.K."/>
            <person name="Edoardo P."/>
            <person name="Giuseppe L.R."/>
            <person name="Gasser R.B."/>
        </authorList>
    </citation>
    <scope>NUCLEOTIDE SEQUENCE [LARGE SCALE GENOMIC DNA]</scope>
    <source>
        <strain evidence="3">ISS120</strain>
    </source>
</reference>
<comment type="caution">
    <text evidence="3">The sequence shown here is derived from an EMBL/GenBank/DDBJ whole genome shotgun (WGS) entry which is preliminary data.</text>
</comment>
<sequence length="150" mass="17270">MEYRKEDKSNLNTRAQKLFTVAGEHKTQLNSRAVQTLPKVSERSKKGTTTISTDHHPSSTQQQWNNYSTDQQDLPSPKYVVFFVEKNIFVLLFVIMIITKCQLIKMLKKIYINCAKSSGDTSTDSNLKIIQVEEEKVGEEVDEEKKRKAK</sequence>
<proteinExistence type="predicted"/>
<keyword evidence="2" id="KW-1133">Transmembrane helix</keyword>
<name>A0A0V1CIN8_TRIBR</name>
<keyword evidence="2" id="KW-0812">Transmembrane</keyword>
<evidence type="ECO:0000256" key="2">
    <source>
        <dbReference type="SAM" id="Phobius"/>
    </source>
</evidence>
<feature type="region of interest" description="Disordered" evidence="1">
    <location>
        <begin position="30"/>
        <end position="72"/>
    </location>
</feature>
<dbReference type="Proteomes" id="UP000054653">
    <property type="component" value="Unassembled WGS sequence"/>
</dbReference>
<keyword evidence="4" id="KW-1185">Reference proteome</keyword>
<feature type="compositionally biased region" description="Polar residues" evidence="1">
    <location>
        <begin position="47"/>
        <end position="72"/>
    </location>
</feature>